<name>A0A0S3S9P8_PHAAN</name>
<protein>
    <submittedName>
        <fullName evidence="1">Uncharacterized protein</fullName>
    </submittedName>
</protein>
<evidence type="ECO:0000313" key="2">
    <source>
        <dbReference type="Proteomes" id="UP000291084"/>
    </source>
</evidence>
<dbReference type="AlphaFoldDB" id="A0A0S3S9P8"/>
<gene>
    <name evidence="1" type="primary">Vigan.06G049800</name>
    <name evidence="1" type="ORF">VIGAN_06049800</name>
</gene>
<accession>A0A0S3S9P8</accession>
<dbReference type="Proteomes" id="UP000291084">
    <property type="component" value="Chromosome 6"/>
</dbReference>
<sequence length="118" mass="12031">MQRIGRVANFEGVSAEGVITGKWSEKNAGGSCDGNAKRSGSCGVGSCVKSCCSITPPLHSPLKKGLSLASVVVGVVSSQFGDSSGLLPATTSSSLYNGFTQWTLMYALVIGCLNLLLG</sequence>
<proteinExistence type="predicted"/>
<dbReference type="EMBL" id="AP015039">
    <property type="protein sequence ID" value="BAT89525.1"/>
    <property type="molecule type" value="Genomic_DNA"/>
</dbReference>
<keyword evidence="2" id="KW-1185">Reference proteome</keyword>
<organism evidence="1 2">
    <name type="scientific">Vigna angularis var. angularis</name>
    <dbReference type="NCBI Taxonomy" id="157739"/>
    <lineage>
        <taxon>Eukaryota</taxon>
        <taxon>Viridiplantae</taxon>
        <taxon>Streptophyta</taxon>
        <taxon>Embryophyta</taxon>
        <taxon>Tracheophyta</taxon>
        <taxon>Spermatophyta</taxon>
        <taxon>Magnoliopsida</taxon>
        <taxon>eudicotyledons</taxon>
        <taxon>Gunneridae</taxon>
        <taxon>Pentapetalae</taxon>
        <taxon>rosids</taxon>
        <taxon>fabids</taxon>
        <taxon>Fabales</taxon>
        <taxon>Fabaceae</taxon>
        <taxon>Papilionoideae</taxon>
        <taxon>50 kb inversion clade</taxon>
        <taxon>NPAAA clade</taxon>
        <taxon>indigoferoid/millettioid clade</taxon>
        <taxon>Phaseoleae</taxon>
        <taxon>Vigna</taxon>
    </lineage>
</organism>
<evidence type="ECO:0000313" key="1">
    <source>
        <dbReference type="EMBL" id="BAT89525.1"/>
    </source>
</evidence>
<reference evidence="1 2" key="1">
    <citation type="journal article" date="2015" name="Sci. Rep.">
        <title>The power of single molecule real-time sequencing technology in the de novo assembly of a eukaryotic genome.</title>
        <authorList>
            <person name="Sakai H."/>
            <person name="Naito K."/>
            <person name="Ogiso-Tanaka E."/>
            <person name="Takahashi Y."/>
            <person name="Iseki K."/>
            <person name="Muto C."/>
            <person name="Satou K."/>
            <person name="Teruya K."/>
            <person name="Shiroma A."/>
            <person name="Shimoji M."/>
            <person name="Hirano T."/>
            <person name="Itoh T."/>
            <person name="Kaga A."/>
            <person name="Tomooka N."/>
        </authorList>
    </citation>
    <scope>NUCLEOTIDE SEQUENCE [LARGE SCALE GENOMIC DNA]</scope>
    <source>
        <strain evidence="2">cv. Shumari</strain>
    </source>
</reference>